<evidence type="ECO:0000259" key="8">
    <source>
        <dbReference type="Pfam" id="PF12805"/>
    </source>
</evidence>
<evidence type="ECO:0000256" key="6">
    <source>
        <dbReference type="ARBA" id="ARBA00043993"/>
    </source>
</evidence>
<feature type="transmembrane region" description="Helical" evidence="7">
    <location>
        <begin position="146"/>
        <end position="165"/>
    </location>
</feature>
<feature type="domain" description="Integral membrane protein YccS N-terminal" evidence="8">
    <location>
        <begin position="71"/>
        <end position="351"/>
    </location>
</feature>
<accession>A0A178KAN2</accession>
<evidence type="ECO:0000256" key="7">
    <source>
        <dbReference type="SAM" id="Phobius"/>
    </source>
</evidence>
<sequence>MPNSRLKFTFRRYWANDRINYSIRVFIALVGVALPCWYWQASNAVTPLVLGIIASALAETDDNIRGRIKALSMTLFCFLFASLSIELLFDFPWLFAIGLFTSTFGFIMLGAMGARYASIAFASLLLAVYTMLGAENSPNLWYQPTLLLGGATWYGLLSLSWQLLWPNQPVQQSLASVFSEFAHYLDSKSKLFEPVANLTPQPLRLEAASQNARVVTALNNAKATLLHRARRGHPNETGDKFLKIYFLAQDIHERASSSHYRYQDLAATFQRSDVLFRFQRLLTSQAAACREISHALAMGKQYRHGADSVRALDELQESLQYLKAQNNPEWRVFVIQLEYLFNNLATVERQLSNVSNPDVAQTGDDIELADTEARSLKELWQRFIAQFTPDSILFRHALRMAIALVVGYGCIQALDLERGYWILLTTLFVCQPNYSATRQKLVQRVAGTLAGLLIGIPLLYLFPGQEGQLVLMVLAGVLFFAFRTVRYGLATMFITLLVLFCFNQLGEGFAVILPRLGDTLLGCLLAVLAVSFILPDWQARRLHTVMSSAIGTNRDYLGQIIGQYRIGKKDSLQYRVARRDAHNTDAQLSTAISNMLAEPGRYRMATDECFRFLTLNHAMLSYISALGAHRTRLDDERTHQLVAQAHRQIHEQLDCLAKQLSGNVCALAPDTDSDLEQRLSQWRDEDCTSARMVLQQLHLINRMLPELHSLANKLAARTSKAALASDTSQ</sequence>
<evidence type="ECO:0000256" key="4">
    <source>
        <dbReference type="ARBA" id="ARBA00022989"/>
    </source>
</evidence>
<dbReference type="EMBL" id="LVHF01000028">
    <property type="protein sequence ID" value="OAN13703.1"/>
    <property type="molecule type" value="Genomic_DNA"/>
</dbReference>
<name>A0A178KAN2_9GAMM</name>
<evidence type="ECO:0000259" key="9">
    <source>
        <dbReference type="Pfam" id="PF13515"/>
    </source>
</evidence>
<keyword evidence="3 7" id="KW-0812">Transmembrane</keyword>
<gene>
    <name evidence="10" type="ORF">A3K86_14110</name>
</gene>
<dbReference type="InterPro" id="IPR032692">
    <property type="entry name" value="YccS_N"/>
</dbReference>
<evidence type="ECO:0000313" key="11">
    <source>
        <dbReference type="Proteomes" id="UP000078503"/>
    </source>
</evidence>
<comment type="similarity">
    <text evidence="6">Belongs to the YccS/YhfK family.</text>
</comment>
<dbReference type="STRING" id="858640.A3K86_14110"/>
<dbReference type="GO" id="GO:0005886">
    <property type="term" value="C:plasma membrane"/>
    <property type="evidence" value="ECO:0007669"/>
    <property type="project" value="UniProtKB-SubCell"/>
</dbReference>
<dbReference type="PANTHER" id="PTHR30509:SF8">
    <property type="entry name" value="INNER MEMBRANE PROTEIN YCCS"/>
    <property type="match status" value="1"/>
</dbReference>
<dbReference type="AlphaFoldDB" id="A0A178KAN2"/>
<evidence type="ECO:0000256" key="2">
    <source>
        <dbReference type="ARBA" id="ARBA00022475"/>
    </source>
</evidence>
<feature type="transmembrane region" description="Helical" evidence="7">
    <location>
        <begin position="116"/>
        <end position="134"/>
    </location>
</feature>
<dbReference type="InterPro" id="IPR010020">
    <property type="entry name" value="Integral_membrane_YCCS_YHJK"/>
</dbReference>
<proteinExistence type="inferred from homology"/>
<dbReference type="Pfam" id="PF12805">
    <property type="entry name" value="FUSC-like"/>
    <property type="match status" value="1"/>
</dbReference>
<reference evidence="10 11" key="1">
    <citation type="submission" date="2016-03" db="EMBL/GenBank/DDBJ databases">
        <title>Photobacterium proteolyticum sp. nov. a protease producing bacterium isolated from ocean sediments of Laizhou Bay.</title>
        <authorList>
            <person name="Li Y."/>
        </authorList>
    </citation>
    <scope>NUCLEOTIDE SEQUENCE [LARGE SCALE GENOMIC DNA]</scope>
    <source>
        <strain evidence="10 11">R-40508</strain>
    </source>
</reference>
<protein>
    <submittedName>
        <fullName evidence="10">Uncharacterized protein</fullName>
    </submittedName>
</protein>
<dbReference type="Proteomes" id="UP000078503">
    <property type="component" value="Unassembled WGS sequence"/>
</dbReference>
<comment type="subcellular location">
    <subcellularLocation>
        <location evidence="1">Cell membrane</location>
        <topology evidence="1">Multi-pass membrane protein</topology>
    </subcellularLocation>
</comment>
<dbReference type="Pfam" id="PF13515">
    <property type="entry name" value="FUSC_2"/>
    <property type="match status" value="1"/>
</dbReference>
<dbReference type="NCBIfam" id="TIGR01667">
    <property type="entry name" value="YCCS_YHFK"/>
    <property type="match status" value="1"/>
</dbReference>
<dbReference type="OrthoDB" id="8670769at2"/>
<evidence type="ECO:0000256" key="1">
    <source>
        <dbReference type="ARBA" id="ARBA00004651"/>
    </source>
</evidence>
<feature type="transmembrane region" description="Helical" evidence="7">
    <location>
        <begin position="21"/>
        <end position="38"/>
    </location>
</feature>
<feature type="transmembrane region" description="Helical" evidence="7">
    <location>
        <begin position="519"/>
        <end position="537"/>
    </location>
</feature>
<evidence type="ECO:0000256" key="5">
    <source>
        <dbReference type="ARBA" id="ARBA00023136"/>
    </source>
</evidence>
<keyword evidence="4 7" id="KW-1133">Transmembrane helix</keyword>
<keyword evidence="2" id="KW-1003">Cell membrane</keyword>
<keyword evidence="5 7" id="KW-0472">Membrane</keyword>
<dbReference type="RefSeq" id="WP_068332207.1">
    <property type="nucleotide sequence ID" value="NZ_LVHF01000028.1"/>
</dbReference>
<dbReference type="NCBIfam" id="TIGR01666">
    <property type="entry name" value="YCCS"/>
    <property type="match status" value="1"/>
</dbReference>
<dbReference type="InterPro" id="IPR049453">
    <property type="entry name" value="Memb_transporter_dom"/>
</dbReference>
<comment type="caution">
    <text evidence="10">The sequence shown here is derived from an EMBL/GenBank/DDBJ whole genome shotgun (WGS) entry which is preliminary data.</text>
</comment>
<feature type="domain" description="Integral membrane bound transporter" evidence="9">
    <location>
        <begin position="411"/>
        <end position="528"/>
    </location>
</feature>
<evidence type="ECO:0000256" key="3">
    <source>
        <dbReference type="ARBA" id="ARBA00022692"/>
    </source>
</evidence>
<keyword evidence="11" id="KW-1185">Reference proteome</keyword>
<feature type="transmembrane region" description="Helical" evidence="7">
    <location>
        <begin position="444"/>
        <end position="462"/>
    </location>
</feature>
<dbReference type="PANTHER" id="PTHR30509">
    <property type="entry name" value="P-HYDROXYBENZOIC ACID EFFLUX PUMP SUBUNIT-RELATED"/>
    <property type="match status" value="1"/>
</dbReference>
<feature type="transmembrane region" description="Helical" evidence="7">
    <location>
        <begin position="91"/>
        <end position="109"/>
    </location>
</feature>
<dbReference type="InterPro" id="IPR010019">
    <property type="entry name" value="Integral_membrane_YccS"/>
</dbReference>
<evidence type="ECO:0000313" key="10">
    <source>
        <dbReference type="EMBL" id="OAN13703.1"/>
    </source>
</evidence>
<organism evidence="10 11">
    <name type="scientific">Photobacterium jeanii</name>
    <dbReference type="NCBI Taxonomy" id="858640"/>
    <lineage>
        <taxon>Bacteria</taxon>
        <taxon>Pseudomonadati</taxon>
        <taxon>Pseudomonadota</taxon>
        <taxon>Gammaproteobacteria</taxon>
        <taxon>Vibrionales</taxon>
        <taxon>Vibrionaceae</taxon>
        <taxon>Photobacterium</taxon>
    </lineage>
</organism>